<evidence type="ECO:0000313" key="5">
    <source>
        <dbReference type="EMBL" id="QOR71833.1"/>
    </source>
</evidence>
<dbReference type="CDD" id="cd01392">
    <property type="entry name" value="HTH_LacI"/>
    <property type="match status" value="1"/>
</dbReference>
<dbReference type="AlphaFoldDB" id="A0A7M1SYX4"/>
<dbReference type="Gene3D" id="1.10.260.40">
    <property type="entry name" value="lambda repressor-like DNA-binding domains"/>
    <property type="match status" value="1"/>
</dbReference>
<dbReference type="PANTHER" id="PTHR30146:SF109">
    <property type="entry name" value="HTH-TYPE TRANSCRIPTIONAL REGULATOR GALS"/>
    <property type="match status" value="1"/>
</dbReference>
<dbReference type="EMBL" id="CP063169">
    <property type="protein sequence ID" value="QOR71833.1"/>
    <property type="molecule type" value="Genomic_DNA"/>
</dbReference>
<feature type="domain" description="HTH lacI-type" evidence="4">
    <location>
        <begin position="10"/>
        <end position="64"/>
    </location>
</feature>
<dbReference type="InterPro" id="IPR010982">
    <property type="entry name" value="Lambda_DNA-bd_dom_sf"/>
</dbReference>
<dbReference type="InterPro" id="IPR000843">
    <property type="entry name" value="HTH_LacI"/>
</dbReference>
<evidence type="ECO:0000256" key="1">
    <source>
        <dbReference type="ARBA" id="ARBA00023015"/>
    </source>
</evidence>
<dbReference type="RefSeq" id="WP_193498485.1">
    <property type="nucleotide sequence ID" value="NZ_CP063169.1"/>
</dbReference>
<keyword evidence="6" id="KW-1185">Reference proteome</keyword>
<proteinExistence type="predicted"/>
<dbReference type="InterPro" id="IPR046335">
    <property type="entry name" value="LacI/GalR-like_sensor"/>
</dbReference>
<keyword evidence="2 5" id="KW-0238">DNA-binding</keyword>
<dbReference type="CDD" id="cd01574">
    <property type="entry name" value="PBP1_LacI"/>
    <property type="match status" value="1"/>
</dbReference>
<keyword evidence="1" id="KW-0805">Transcription regulation</keyword>
<dbReference type="PROSITE" id="PS50932">
    <property type="entry name" value="HTH_LACI_2"/>
    <property type="match status" value="1"/>
</dbReference>
<organism evidence="5 6">
    <name type="scientific">Ruania alkalisoli</name>
    <dbReference type="NCBI Taxonomy" id="2779775"/>
    <lineage>
        <taxon>Bacteria</taxon>
        <taxon>Bacillati</taxon>
        <taxon>Actinomycetota</taxon>
        <taxon>Actinomycetes</taxon>
        <taxon>Micrococcales</taxon>
        <taxon>Ruaniaceae</taxon>
        <taxon>Ruania</taxon>
    </lineage>
</organism>
<dbReference type="SMART" id="SM00354">
    <property type="entry name" value="HTH_LACI"/>
    <property type="match status" value="1"/>
</dbReference>
<dbReference type="InterPro" id="IPR028082">
    <property type="entry name" value="Peripla_BP_I"/>
</dbReference>
<name>A0A7M1SYX4_9MICO</name>
<dbReference type="KEGG" id="halt:IM660_06080"/>
<dbReference type="PROSITE" id="PS00356">
    <property type="entry name" value="HTH_LACI_1"/>
    <property type="match status" value="1"/>
</dbReference>
<accession>A0A7M1SYX4</accession>
<keyword evidence="3" id="KW-0804">Transcription</keyword>
<dbReference type="SUPFAM" id="SSF47413">
    <property type="entry name" value="lambda repressor-like DNA-binding domains"/>
    <property type="match status" value="1"/>
</dbReference>
<dbReference type="SUPFAM" id="SSF53822">
    <property type="entry name" value="Periplasmic binding protein-like I"/>
    <property type="match status" value="1"/>
</dbReference>
<dbReference type="Pfam" id="PF00356">
    <property type="entry name" value="LacI"/>
    <property type="match status" value="1"/>
</dbReference>
<protein>
    <submittedName>
        <fullName evidence="5">LacI family DNA-binding transcriptional regulator</fullName>
    </submittedName>
</protein>
<evidence type="ECO:0000313" key="6">
    <source>
        <dbReference type="Proteomes" id="UP000593758"/>
    </source>
</evidence>
<gene>
    <name evidence="5" type="ORF">IM660_06080</name>
</gene>
<sequence>MSPGGAKRSATIYDVAKRAGVSHQTVARFLNGDGGIRPYNRVKVEAALEELQYRPNMVARLLATNRTYRLGALGFEIAGHNPGLVLQGASDAARELGYIVEVMGLDPLDPGMLAGGVEELVRKGAEGLLITSPTVGTAAALAELDIEVPIVIVGGDGAAASERRGARLVLDHLTDLGHTQVAHLAGPPEWTAAQFRLTEYERWAGEVGTVPVVWPGDWDFESGYRRAEMLPGSGVTAVFAANDRIAMGALLRMHELGIRVPEDVSVVGFDDLSMSGYTYPPLTTVRMEFERSGRVSVARLIAAIEGREHAGDYPEHRLVVRRSSGPVRA</sequence>
<evidence type="ECO:0000256" key="3">
    <source>
        <dbReference type="ARBA" id="ARBA00023163"/>
    </source>
</evidence>
<dbReference type="Pfam" id="PF13377">
    <property type="entry name" value="Peripla_BP_3"/>
    <property type="match status" value="1"/>
</dbReference>
<reference evidence="5 6" key="1">
    <citation type="submission" date="2020-10" db="EMBL/GenBank/DDBJ databases">
        <title>Haloactinobacterium sp. RN3S43, a bacterium isolated from saline soil.</title>
        <authorList>
            <person name="Sun J.-Q."/>
        </authorList>
    </citation>
    <scope>NUCLEOTIDE SEQUENCE [LARGE SCALE GENOMIC DNA]</scope>
    <source>
        <strain evidence="5 6">RN3S43</strain>
    </source>
</reference>
<dbReference type="PANTHER" id="PTHR30146">
    <property type="entry name" value="LACI-RELATED TRANSCRIPTIONAL REPRESSOR"/>
    <property type="match status" value="1"/>
</dbReference>
<dbReference type="GO" id="GO:0003700">
    <property type="term" value="F:DNA-binding transcription factor activity"/>
    <property type="evidence" value="ECO:0007669"/>
    <property type="project" value="TreeGrafter"/>
</dbReference>
<evidence type="ECO:0000259" key="4">
    <source>
        <dbReference type="PROSITE" id="PS50932"/>
    </source>
</evidence>
<evidence type="ECO:0000256" key="2">
    <source>
        <dbReference type="ARBA" id="ARBA00023125"/>
    </source>
</evidence>
<dbReference type="Proteomes" id="UP000593758">
    <property type="component" value="Chromosome"/>
</dbReference>
<dbReference type="Gene3D" id="3.40.50.2300">
    <property type="match status" value="2"/>
</dbReference>
<dbReference type="GO" id="GO:0000976">
    <property type="term" value="F:transcription cis-regulatory region binding"/>
    <property type="evidence" value="ECO:0007669"/>
    <property type="project" value="TreeGrafter"/>
</dbReference>